<reference evidence="2" key="1">
    <citation type="journal article" date="2014" name="Int. J. Syst. Evol. Microbiol.">
        <title>Complete genome sequence of Corynebacterium casei LMG S-19264T (=DSM 44701T), isolated from a smear-ripened cheese.</title>
        <authorList>
            <consortium name="US DOE Joint Genome Institute (JGI-PGF)"/>
            <person name="Walter F."/>
            <person name="Albersmeier A."/>
            <person name="Kalinowski J."/>
            <person name="Ruckert C."/>
        </authorList>
    </citation>
    <scope>NUCLEOTIDE SEQUENCE</scope>
    <source>
        <strain evidence="2">JCM 4790</strain>
    </source>
</reference>
<accession>A0A918NDG4</accession>
<evidence type="ECO:0000313" key="2">
    <source>
        <dbReference type="EMBL" id="GGX59305.1"/>
    </source>
</evidence>
<name>A0A918NDG4_9ACTN</name>
<proteinExistence type="predicted"/>
<keyword evidence="3" id="KW-1185">Reference proteome</keyword>
<evidence type="ECO:0000256" key="1">
    <source>
        <dbReference type="SAM" id="Phobius"/>
    </source>
</evidence>
<dbReference type="Proteomes" id="UP000619244">
    <property type="component" value="Unassembled WGS sequence"/>
</dbReference>
<comment type="caution">
    <text evidence="2">The sequence shown here is derived from an EMBL/GenBank/DDBJ whole genome shotgun (WGS) entry which is preliminary data.</text>
</comment>
<protein>
    <submittedName>
        <fullName evidence="2">Uncharacterized protein</fullName>
    </submittedName>
</protein>
<gene>
    <name evidence="2" type="ORF">GCM10010358_12100</name>
</gene>
<feature type="transmembrane region" description="Helical" evidence="1">
    <location>
        <begin position="40"/>
        <end position="59"/>
    </location>
</feature>
<organism evidence="2 3">
    <name type="scientific">Streptomyces minutiscleroticus</name>
    <dbReference type="NCBI Taxonomy" id="68238"/>
    <lineage>
        <taxon>Bacteria</taxon>
        <taxon>Bacillati</taxon>
        <taxon>Actinomycetota</taxon>
        <taxon>Actinomycetes</taxon>
        <taxon>Kitasatosporales</taxon>
        <taxon>Streptomycetaceae</taxon>
        <taxon>Streptomyces</taxon>
    </lineage>
</organism>
<reference evidence="2" key="2">
    <citation type="submission" date="2020-09" db="EMBL/GenBank/DDBJ databases">
        <authorList>
            <person name="Sun Q."/>
            <person name="Ohkuma M."/>
        </authorList>
    </citation>
    <scope>NUCLEOTIDE SEQUENCE</scope>
    <source>
        <strain evidence="2">JCM 4790</strain>
    </source>
</reference>
<keyword evidence="1" id="KW-0812">Transmembrane</keyword>
<dbReference type="EMBL" id="BMVU01000003">
    <property type="protein sequence ID" value="GGX59305.1"/>
    <property type="molecule type" value="Genomic_DNA"/>
</dbReference>
<evidence type="ECO:0000313" key="3">
    <source>
        <dbReference type="Proteomes" id="UP000619244"/>
    </source>
</evidence>
<dbReference type="RefSeq" id="WP_190189118.1">
    <property type="nucleotide sequence ID" value="NZ_BMVU01000003.1"/>
</dbReference>
<dbReference type="AlphaFoldDB" id="A0A918NDG4"/>
<feature type="transmembrane region" description="Helical" evidence="1">
    <location>
        <begin position="12"/>
        <end position="34"/>
    </location>
</feature>
<keyword evidence="1" id="KW-1133">Transmembrane helix</keyword>
<sequence>MRHSVLSSPPRSATSRLVLSGVYVLSAVAGLVYGTTAHQVLAAVLLVAGLAGTLSVRAVRRSGLPRRASLAEGRRHA</sequence>
<keyword evidence="1" id="KW-0472">Membrane</keyword>